<comment type="subcellular location">
    <subcellularLocation>
        <location evidence="1">Membrane</location>
        <topology evidence="1">Multi-pass membrane protein</topology>
    </subcellularLocation>
</comment>
<feature type="transmembrane region" description="Helical" evidence="5">
    <location>
        <begin position="356"/>
        <end position="377"/>
    </location>
</feature>
<evidence type="ECO:0000256" key="5">
    <source>
        <dbReference type="SAM" id="Phobius"/>
    </source>
</evidence>
<dbReference type="InterPro" id="IPR051533">
    <property type="entry name" value="WaaL-like"/>
</dbReference>
<evidence type="ECO:0000256" key="2">
    <source>
        <dbReference type="ARBA" id="ARBA00022692"/>
    </source>
</evidence>
<evidence type="ECO:0000313" key="8">
    <source>
        <dbReference type="Proteomes" id="UP001163624"/>
    </source>
</evidence>
<keyword evidence="7" id="KW-0436">Ligase</keyword>
<dbReference type="RefSeq" id="WP_254475890.1">
    <property type="nucleotide sequence ID" value="NZ_CP113432.1"/>
</dbReference>
<dbReference type="PANTHER" id="PTHR37422">
    <property type="entry name" value="TEICHURONIC ACID BIOSYNTHESIS PROTEIN TUAE"/>
    <property type="match status" value="1"/>
</dbReference>
<feature type="transmembrane region" description="Helical" evidence="5">
    <location>
        <begin position="297"/>
        <end position="321"/>
    </location>
</feature>
<keyword evidence="8" id="KW-1185">Reference proteome</keyword>
<dbReference type="EMBL" id="CP113432">
    <property type="protein sequence ID" value="WAI47809.1"/>
    <property type="molecule type" value="Genomic_DNA"/>
</dbReference>
<proteinExistence type="predicted"/>
<dbReference type="Pfam" id="PF04932">
    <property type="entry name" value="Wzy_C"/>
    <property type="match status" value="1"/>
</dbReference>
<evidence type="ECO:0000256" key="3">
    <source>
        <dbReference type="ARBA" id="ARBA00022989"/>
    </source>
</evidence>
<gene>
    <name evidence="7" type="ORF">OU419_18765</name>
</gene>
<keyword evidence="4 5" id="KW-0472">Membrane</keyword>
<keyword evidence="3 5" id="KW-1133">Transmembrane helix</keyword>
<evidence type="ECO:0000256" key="1">
    <source>
        <dbReference type="ARBA" id="ARBA00004141"/>
    </source>
</evidence>
<evidence type="ECO:0000313" key="7">
    <source>
        <dbReference type="EMBL" id="WAI47809.1"/>
    </source>
</evidence>
<feature type="domain" description="O-antigen ligase-related" evidence="6">
    <location>
        <begin position="180"/>
        <end position="308"/>
    </location>
</feature>
<feature type="transmembrane region" description="Helical" evidence="5">
    <location>
        <begin position="45"/>
        <end position="65"/>
    </location>
</feature>
<feature type="transmembrane region" description="Helical" evidence="5">
    <location>
        <begin position="219"/>
        <end position="239"/>
    </location>
</feature>
<feature type="transmembrane region" description="Helical" evidence="5">
    <location>
        <begin position="96"/>
        <end position="116"/>
    </location>
</feature>
<accession>A0ABY6ZSA0</accession>
<dbReference type="GO" id="GO:0016874">
    <property type="term" value="F:ligase activity"/>
    <property type="evidence" value="ECO:0007669"/>
    <property type="project" value="UniProtKB-KW"/>
</dbReference>
<keyword evidence="2 5" id="KW-0812">Transmembrane</keyword>
<dbReference type="Proteomes" id="UP001163624">
    <property type="component" value="Chromosome"/>
</dbReference>
<feature type="transmembrane region" description="Helical" evidence="5">
    <location>
        <begin position="144"/>
        <end position="166"/>
    </location>
</feature>
<dbReference type="PANTHER" id="PTHR37422:SF13">
    <property type="entry name" value="LIPOPOLYSACCHARIDE BIOSYNTHESIS PROTEIN PA4999-RELATED"/>
    <property type="match status" value="1"/>
</dbReference>
<reference evidence="7" key="1">
    <citation type="submission" date="2022-11" db="EMBL/GenBank/DDBJ databases">
        <title>Pseudomonas triclosanedens sp. nov., a triclosan degrader isolated from activated sludge.</title>
        <authorList>
            <person name="Yin Y."/>
            <person name="Lu Z."/>
        </authorList>
    </citation>
    <scope>NUCLEOTIDE SEQUENCE</scope>
    <source>
        <strain evidence="7">ZM23</strain>
    </source>
</reference>
<name>A0ABY6ZSA0_9PSED</name>
<feature type="transmembrane region" description="Helical" evidence="5">
    <location>
        <begin position="173"/>
        <end position="190"/>
    </location>
</feature>
<protein>
    <submittedName>
        <fullName evidence="7">O-antigen ligase family protein</fullName>
    </submittedName>
</protein>
<feature type="transmembrane region" description="Helical" evidence="5">
    <location>
        <begin position="196"/>
        <end position="212"/>
    </location>
</feature>
<evidence type="ECO:0000256" key="4">
    <source>
        <dbReference type="ARBA" id="ARBA00023136"/>
    </source>
</evidence>
<feature type="transmembrane region" description="Helical" evidence="5">
    <location>
        <begin position="71"/>
        <end position="89"/>
    </location>
</feature>
<organism evidence="7 8">
    <name type="scientific">Pseudomonas triclosanedens</name>
    <dbReference type="NCBI Taxonomy" id="2961893"/>
    <lineage>
        <taxon>Bacteria</taxon>
        <taxon>Pseudomonadati</taxon>
        <taxon>Pseudomonadota</taxon>
        <taxon>Gammaproteobacteria</taxon>
        <taxon>Pseudomonadales</taxon>
        <taxon>Pseudomonadaceae</taxon>
        <taxon>Pseudomonas</taxon>
    </lineage>
</organism>
<dbReference type="InterPro" id="IPR007016">
    <property type="entry name" value="O-antigen_ligase-rel_domated"/>
</dbReference>
<evidence type="ECO:0000259" key="6">
    <source>
        <dbReference type="Pfam" id="PF04932"/>
    </source>
</evidence>
<feature type="transmembrane region" description="Helical" evidence="5">
    <location>
        <begin position="330"/>
        <end position="350"/>
    </location>
</feature>
<sequence>MICLLVGRFWWPTESGNWEKTLRLLCGLSLLVLTVQLFRERARLLSATFVVFVLFWVGLQANAIAADSYSSVRQLLLLLVFTLMVMVLGGQDSRTWRIVLGIGVLSGAGFAGFSLVHKVLTGEFALGYRVMGLHNSGVPGVADFGITIEAGMHYAFSFVVGVWLLLRSRKPALVSLWIVCVLVLGVYLYFTFSRAAWVAALAGAVLLVLSVARGRMRLAAFAVLALGALAAVVGGYRQLAYEFGSRGLTYRDEVWRAVFDRVGENWWFGHGAHTELGEVVLSTGQVVHNPHSLYLEVLYQFGVFGLASMIIVLAVCLWALWRSSAPLARLWFALLASASVVFAVELHFFVAAPNVVWMWFWLPLAGALAATTSPPSASRPQAPGQSMLGAQPA</sequence>